<feature type="transmembrane region" description="Helical" evidence="9">
    <location>
        <begin position="582"/>
        <end position="603"/>
    </location>
</feature>
<dbReference type="PANTHER" id="PTHR11453">
    <property type="entry name" value="ANION EXCHANGE PROTEIN"/>
    <property type="match status" value="1"/>
</dbReference>
<dbReference type="GO" id="GO:0050801">
    <property type="term" value="P:monoatomic ion homeostasis"/>
    <property type="evidence" value="ECO:0007669"/>
    <property type="project" value="TreeGrafter"/>
</dbReference>
<comment type="similarity">
    <text evidence="2">Belongs to the anion exchanger (TC 2.A.31) family.</text>
</comment>
<evidence type="ECO:0000313" key="12">
    <source>
        <dbReference type="EMBL" id="CAL5142099.1"/>
    </source>
</evidence>
<feature type="domain" description="Bicarbonate transporter-like transmembrane" evidence="10">
    <location>
        <begin position="437"/>
        <end position="608"/>
    </location>
</feature>
<feature type="transmembrane region" description="Helical" evidence="9">
    <location>
        <begin position="494"/>
        <end position="513"/>
    </location>
</feature>
<feature type="domain" description="Bicarbonate transporter-like transmembrane" evidence="10">
    <location>
        <begin position="628"/>
        <end position="953"/>
    </location>
</feature>
<organism evidence="12 13">
    <name type="scientific">Calicophoron daubneyi</name>
    <name type="common">Rumen fluke</name>
    <name type="synonym">Paramphistomum daubneyi</name>
    <dbReference type="NCBI Taxonomy" id="300641"/>
    <lineage>
        <taxon>Eukaryota</taxon>
        <taxon>Metazoa</taxon>
        <taxon>Spiralia</taxon>
        <taxon>Lophotrochozoa</taxon>
        <taxon>Platyhelminthes</taxon>
        <taxon>Trematoda</taxon>
        <taxon>Digenea</taxon>
        <taxon>Plagiorchiida</taxon>
        <taxon>Pronocephalata</taxon>
        <taxon>Paramphistomoidea</taxon>
        <taxon>Paramphistomidae</taxon>
        <taxon>Calicophoron</taxon>
    </lineage>
</organism>
<dbReference type="InterPro" id="IPR003020">
    <property type="entry name" value="HCO3_transpt_euk"/>
</dbReference>
<dbReference type="InterPro" id="IPR016152">
    <property type="entry name" value="PTrfase/Anion_transptr"/>
</dbReference>
<dbReference type="Gene3D" id="1.10.287.570">
    <property type="entry name" value="Helical hairpin bin"/>
    <property type="match status" value="1"/>
</dbReference>
<evidence type="ECO:0000256" key="7">
    <source>
        <dbReference type="ARBA" id="ARBA00023065"/>
    </source>
</evidence>
<dbReference type="InterPro" id="IPR011531">
    <property type="entry name" value="HCO3_transpt-like_TM_dom"/>
</dbReference>
<evidence type="ECO:0000256" key="3">
    <source>
        <dbReference type="ARBA" id="ARBA00022448"/>
    </source>
</evidence>
<reference evidence="12" key="1">
    <citation type="submission" date="2024-06" db="EMBL/GenBank/DDBJ databases">
        <authorList>
            <person name="Liu X."/>
            <person name="Lenzi L."/>
            <person name="Haldenby T S."/>
            <person name="Uol C."/>
        </authorList>
    </citation>
    <scope>NUCLEOTIDE SEQUENCE</scope>
</reference>
<evidence type="ECO:0000256" key="8">
    <source>
        <dbReference type="ARBA" id="ARBA00023136"/>
    </source>
</evidence>
<keyword evidence="7" id="KW-0406">Ion transport</keyword>
<evidence type="ECO:0000256" key="5">
    <source>
        <dbReference type="ARBA" id="ARBA00022692"/>
    </source>
</evidence>
<feature type="transmembrane region" description="Helical" evidence="9">
    <location>
        <begin position="470"/>
        <end position="488"/>
    </location>
</feature>
<accession>A0AAV2TZZ3</accession>
<name>A0AAV2TZZ3_CALDB</name>
<dbReference type="GO" id="GO:0015701">
    <property type="term" value="P:bicarbonate transport"/>
    <property type="evidence" value="ECO:0007669"/>
    <property type="project" value="TreeGrafter"/>
</dbReference>
<evidence type="ECO:0000259" key="10">
    <source>
        <dbReference type="Pfam" id="PF00955"/>
    </source>
</evidence>
<evidence type="ECO:0000256" key="9">
    <source>
        <dbReference type="SAM" id="Phobius"/>
    </source>
</evidence>
<feature type="transmembrane region" description="Helical" evidence="9">
    <location>
        <begin position="889"/>
        <end position="909"/>
    </location>
</feature>
<feature type="transmembrane region" description="Helical" evidence="9">
    <location>
        <begin position="657"/>
        <end position="679"/>
    </location>
</feature>
<evidence type="ECO:0000256" key="4">
    <source>
        <dbReference type="ARBA" id="ARBA00022475"/>
    </source>
</evidence>
<comment type="caution">
    <text evidence="12">The sequence shown here is derived from an EMBL/GenBank/DDBJ whole genome shotgun (WGS) entry which is preliminary data.</text>
</comment>
<feature type="transmembrane region" description="Helical" evidence="9">
    <location>
        <begin position="817"/>
        <end position="841"/>
    </location>
</feature>
<sequence>MEKVNTNWSKQDTFCVSTFTAGMENQRKSASGPKSLSFNVGDGNIPMFVELQQLVPRVHGGLHFGEDVFSAPRDAHLRVVWLQIARWINFEQNYNKVEQRFTEPHVSPMKFSRIAQLCEQIKTHGKVLRTNAATLGQALDEVSCHARDSSCVNSQEELDVLRAVLLAERWHPEVKGCISDVAEFDRYWENADPVGINMVEKARRASTRCTTIQMHRQTHHPYYRYNHLITSTLDPESEACAVLCGTVEFLQKPIIVLVRLNNCIEQSCISEVNVPVRYLFVYLGPPPAGLKYDKLARVFAVMMGDTHFCSRIRDAYAADDILDAVDIFMNKALVMPISKFASPETLAGMVRQIEAYKRELEQDSGGDQTDKAALIPSHSKETDLRSMDLSARKVSAISIALNDSALRELERKRISSIGVTKVRKKCMSSFCPPFVDLARGFKPWLRRMPSDYTDAFNKDHLATVLGSVPFLYFVNLAPTITFAALLHAQVDRSFTISSTLLSSGICMVLFTIFSGQPLGFVGTTAPMFILECAIASVAKDAPVDLKLLRFWTAIYCAMFGVLFVALNISALINHVRRSLEEIFNTFIAFFFLLKAVFTMFRLIPAGPKDSSTEAQLQFTHKMAIAGATLFLAFIKVHFCLCLANIKRGNYFRRFIRKLLGALNIPLGMLLITALERIFFRNFNLPKVSIPPSDQIDTSQWFGFPDLSGLTNYGKASPGFVHGMSVALGLAMSVIIFTEVGLNGITAMKNKAVKPNIFVMDVILMQIIFPIVNAVVGWPFYSGSTVRTVSNLVALVRMDRAPAPGMSHRVIGTIEQRVSGILVGLLVGLSIFLGSILGHIPLAALYGMFLYIGVMGLQGLQFFLRVLALLKRRKHWEDWECVRGLPGYHILVFASIQFLFIGILILLNILSEFTPITYAGILFPIVLFLYGIFREIILPKWTWMGIYLHQLDRKHKVNSNFGRSTPATGRKFSTAARKSVAVPLSDPAALPSYLETEKESKDMVIPWDADYSEESSDDEEGVFRRPWAI</sequence>
<dbReference type="PANTHER" id="PTHR11453:SF47">
    <property type="entry name" value="ANION EXCHANGE PROTEIN"/>
    <property type="match status" value="1"/>
</dbReference>
<evidence type="ECO:0000256" key="2">
    <source>
        <dbReference type="ARBA" id="ARBA00010993"/>
    </source>
</evidence>
<evidence type="ECO:0008006" key="14">
    <source>
        <dbReference type="Google" id="ProtNLM"/>
    </source>
</evidence>
<dbReference type="InterPro" id="IPR013769">
    <property type="entry name" value="Band3_cytoplasmic_dom"/>
</dbReference>
<protein>
    <recommendedName>
        <fullName evidence="14">Anion exchange protein</fullName>
    </recommendedName>
</protein>
<comment type="subcellular location">
    <subcellularLocation>
        <location evidence="1">Cell membrane</location>
        <topology evidence="1">Multi-pass membrane protein</topology>
    </subcellularLocation>
</comment>
<keyword evidence="6 9" id="KW-1133">Transmembrane helix</keyword>
<evidence type="ECO:0000259" key="11">
    <source>
        <dbReference type="Pfam" id="PF07565"/>
    </source>
</evidence>
<keyword evidence="8 9" id="KW-0472">Membrane</keyword>
<feature type="transmembrane region" description="Helical" evidence="9">
    <location>
        <begin position="847"/>
        <end position="869"/>
    </location>
</feature>
<evidence type="ECO:0000256" key="1">
    <source>
        <dbReference type="ARBA" id="ARBA00004651"/>
    </source>
</evidence>
<dbReference type="GO" id="GO:0008509">
    <property type="term" value="F:monoatomic anion transmembrane transporter activity"/>
    <property type="evidence" value="ECO:0007669"/>
    <property type="project" value="InterPro"/>
</dbReference>
<feature type="transmembrane region" description="Helical" evidence="9">
    <location>
        <begin position="719"/>
        <end position="739"/>
    </location>
</feature>
<proteinExistence type="inferred from homology"/>
<dbReference type="EMBL" id="CAXLJL010000956">
    <property type="protein sequence ID" value="CAL5142099.1"/>
    <property type="molecule type" value="Genomic_DNA"/>
</dbReference>
<dbReference type="AlphaFoldDB" id="A0AAV2TZZ3"/>
<dbReference type="Pfam" id="PF00955">
    <property type="entry name" value="HCO3_cotransp"/>
    <property type="match status" value="2"/>
</dbReference>
<keyword evidence="3" id="KW-0813">Transport</keyword>
<dbReference type="SUPFAM" id="SSF55804">
    <property type="entry name" value="Phoshotransferase/anion transport protein"/>
    <property type="match status" value="1"/>
</dbReference>
<evidence type="ECO:0000313" key="13">
    <source>
        <dbReference type="Proteomes" id="UP001497525"/>
    </source>
</evidence>
<gene>
    <name evidence="12" type="ORF">CDAUBV1_LOCUS17378</name>
</gene>
<evidence type="ECO:0000256" key="6">
    <source>
        <dbReference type="ARBA" id="ARBA00022989"/>
    </source>
</evidence>
<keyword evidence="5 9" id="KW-0812">Transmembrane</keyword>
<dbReference type="GO" id="GO:0005886">
    <property type="term" value="C:plasma membrane"/>
    <property type="evidence" value="ECO:0007669"/>
    <property type="project" value="UniProtKB-SubCell"/>
</dbReference>
<dbReference type="Pfam" id="PF07565">
    <property type="entry name" value="Band_3_cyto"/>
    <property type="match status" value="1"/>
</dbReference>
<keyword evidence="4" id="KW-1003">Cell membrane</keyword>
<feature type="transmembrane region" description="Helical" evidence="9">
    <location>
        <begin position="915"/>
        <end position="932"/>
    </location>
</feature>
<feature type="domain" description="Band 3 cytoplasmic" evidence="11">
    <location>
        <begin position="80"/>
        <end position="339"/>
    </location>
</feature>
<dbReference type="Proteomes" id="UP001497525">
    <property type="component" value="Unassembled WGS sequence"/>
</dbReference>
<dbReference type="GO" id="GO:0005452">
    <property type="term" value="F:solute:inorganic anion antiporter activity"/>
    <property type="evidence" value="ECO:0007669"/>
    <property type="project" value="InterPro"/>
</dbReference>
<feature type="transmembrane region" description="Helical" evidence="9">
    <location>
        <begin position="623"/>
        <end position="645"/>
    </location>
</feature>
<dbReference type="Gene3D" id="3.40.930.10">
    <property type="entry name" value="Mannitol-specific EII, Chain A"/>
    <property type="match status" value="1"/>
</dbReference>
<feature type="transmembrane region" description="Helical" evidence="9">
    <location>
        <begin position="550"/>
        <end position="570"/>
    </location>
</feature>